<accession>A0ABT1S8C7</accession>
<reference evidence="2 3" key="1">
    <citation type="submission" date="2022-06" db="EMBL/GenBank/DDBJ databases">
        <title>Isolation of gut microbiota from human fecal samples.</title>
        <authorList>
            <person name="Pamer E.G."/>
            <person name="Barat B."/>
            <person name="Waligurski E."/>
            <person name="Medina S."/>
            <person name="Paddock L."/>
            <person name="Mostad J."/>
        </authorList>
    </citation>
    <scope>NUCLEOTIDE SEQUENCE [LARGE SCALE GENOMIC DNA]</scope>
    <source>
        <strain evidence="2 3">DFI.7.95</strain>
    </source>
</reference>
<proteinExistence type="predicted"/>
<name>A0ABT1S8C7_9FIRM</name>
<feature type="domain" description="Metallo-beta-lactamase" evidence="1">
    <location>
        <begin position="23"/>
        <end position="229"/>
    </location>
</feature>
<evidence type="ECO:0000313" key="2">
    <source>
        <dbReference type="EMBL" id="MCQ4922730.1"/>
    </source>
</evidence>
<dbReference type="CDD" id="cd07725">
    <property type="entry name" value="TTHA1429-like_MBL-fold"/>
    <property type="match status" value="1"/>
</dbReference>
<dbReference type="Gene3D" id="3.60.15.10">
    <property type="entry name" value="Ribonuclease Z/Hydroxyacylglutathione hydrolase-like"/>
    <property type="match status" value="1"/>
</dbReference>
<dbReference type="Gene3D" id="1.10.10.10">
    <property type="entry name" value="Winged helix-like DNA-binding domain superfamily/Winged helix DNA-binding domain"/>
    <property type="match status" value="1"/>
</dbReference>
<gene>
    <name evidence="2" type="ORF">NE686_06520</name>
</gene>
<dbReference type="Proteomes" id="UP001524478">
    <property type="component" value="Unassembled WGS sequence"/>
</dbReference>
<dbReference type="EMBL" id="JANGAC010000004">
    <property type="protein sequence ID" value="MCQ4922730.1"/>
    <property type="molecule type" value="Genomic_DNA"/>
</dbReference>
<sequence length="323" mass="37657">MITKVYEDIYMIEVVLPNNPLKALNSYVVKGNDKSLIIDTGFNREECIDALFNGLEELNIDIKDTELFITHLHADHSGMASIFKEAGVKIYAGEIDGRLINEMTGIDYWERFEEFKILFDLERDGVTFSEHPGYKYCLKEPVEFTYMKEGKGIQVGTYFFEIIDIPGHTPGHIGLYERNHKLFFCGDHILDKITPNIGFWGFEENILATYFNSLAKVYSYDIDYLFSAHRNIIRDHTRRINELMFHHKERLGEIVHILKDGELSVRDVAAQMHWSIRARGWEDFPIPQKWFAAGEAMSHLEHLYCTGKLNKELREGKLFFKLE</sequence>
<dbReference type="InterPro" id="IPR001279">
    <property type="entry name" value="Metallo-B-lactamas"/>
</dbReference>
<dbReference type="RefSeq" id="WP_256310889.1">
    <property type="nucleotide sequence ID" value="NZ_JANGAC010000004.1"/>
</dbReference>
<organism evidence="2 3">
    <name type="scientific">Tissierella carlieri</name>
    <dbReference type="NCBI Taxonomy" id="689904"/>
    <lineage>
        <taxon>Bacteria</taxon>
        <taxon>Bacillati</taxon>
        <taxon>Bacillota</taxon>
        <taxon>Tissierellia</taxon>
        <taxon>Tissierellales</taxon>
        <taxon>Tissierellaceae</taxon>
        <taxon>Tissierella</taxon>
    </lineage>
</organism>
<dbReference type="InterPro" id="IPR050662">
    <property type="entry name" value="Sec-metab_biosynth-thioest"/>
</dbReference>
<dbReference type="SMART" id="SM00849">
    <property type="entry name" value="Lactamase_B"/>
    <property type="match status" value="1"/>
</dbReference>
<evidence type="ECO:0000259" key="1">
    <source>
        <dbReference type="SMART" id="SM00849"/>
    </source>
</evidence>
<dbReference type="PANTHER" id="PTHR23131:SF4">
    <property type="entry name" value="METALLO-BETA-LACTAMASE SUPERFAMILY POTEIN"/>
    <property type="match status" value="1"/>
</dbReference>
<dbReference type="InterPro" id="IPR036866">
    <property type="entry name" value="RibonucZ/Hydroxyglut_hydro"/>
</dbReference>
<dbReference type="SUPFAM" id="SSF56281">
    <property type="entry name" value="Metallo-hydrolase/oxidoreductase"/>
    <property type="match status" value="1"/>
</dbReference>
<keyword evidence="3" id="KW-1185">Reference proteome</keyword>
<protein>
    <submittedName>
        <fullName evidence="2">MBL fold metallo-hydrolase</fullName>
    </submittedName>
</protein>
<evidence type="ECO:0000313" key="3">
    <source>
        <dbReference type="Proteomes" id="UP001524478"/>
    </source>
</evidence>
<comment type="caution">
    <text evidence="2">The sequence shown here is derived from an EMBL/GenBank/DDBJ whole genome shotgun (WGS) entry which is preliminary data.</text>
</comment>
<dbReference type="InterPro" id="IPR036388">
    <property type="entry name" value="WH-like_DNA-bd_sf"/>
</dbReference>
<dbReference type="PANTHER" id="PTHR23131">
    <property type="entry name" value="ENDORIBONUCLEASE LACTB2"/>
    <property type="match status" value="1"/>
</dbReference>
<dbReference type="Pfam" id="PF00753">
    <property type="entry name" value="Lactamase_B"/>
    <property type="match status" value="1"/>
</dbReference>